<sequence>MGLRLQGLMFPWRLPCLRILQHLQLQRFLASESVARCYSKAMSMEAVQGRDPEEEEDEKLGVLIVGAGPVGLTLCILLSSSGFCASSLRADSTSSFLLQLELMIVLGT</sequence>
<comment type="caution">
    <text evidence="1">The sequence shown here is derived from an EMBL/GenBank/DDBJ whole genome shotgun (WGS) entry which is preliminary data.</text>
</comment>
<proteinExistence type="predicted"/>
<dbReference type="EMBL" id="CM038913">
    <property type="protein sequence ID" value="KAH9556845.1"/>
    <property type="molecule type" value="Genomic_DNA"/>
</dbReference>
<evidence type="ECO:0000313" key="1">
    <source>
        <dbReference type="EMBL" id="KAH9556845.1"/>
    </source>
</evidence>
<reference evidence="2" key="1">
    <citation type="journal article" date="2022" name="New Phytol.">
        <title>Phylogenomic structure and speciation in an emerging model: the Sphagnum magellanicum complex (Bryophyta).</title>
        <authorList>
            <person name="Shaw A.J."/>
            <person name="Piatkowski B."/>
            <person name="Duffy A.M."/>
            <person name="Aguero B."/>
            <person name="Imwattana K."/>
            <person name="Nieto-Lugilde M."/>
            <person name="Healey A."/>
            <person name="Weston D.J."/>
            <person name="Patel M.N."/>
            <person name="Schmutz J."/>
            <person name="Grimwood J."/>
            <person name="Yavitt J.B."/>
            <person name="Hassel K."/>
            <person name="Stenoien H.K."/>
            <person name="Flatberg K.I."/>
            <person name="Bickford C.P."/>
            <person name="Hicks K.A."/>
        </authorList>
    </citation>
    <scope>NUCLEOTIDE SEQUENCE [LARGE SCALE GENOMIC DNA]</scope>
</reference>
<keyword evidence="2" id="KW-1185">Reference proteome</keyword>
<organism evidence="1 2">
    <name type="scientific">Sphagnum magellanicum</name>
    <dbReference type="NCBI Taxonomy" id="128215"/>
    <lineage>
        <taxon>Eukaryota</taxon>
        <taxon>Viridiplantae</taxon>
        <taxon>Streptophyta</taxon>
        <taxon>Embryophyta</taxon>
        <taxon>Bryophyta</taxon>
        <taxon>Sphagnophytina</taxon>
        <taxon>Sphagnopsida</taxon>
        <taxon>Sphagnales</taxon>
        <taxon>Sphagnaceae</taxon>
        <taxon>Sphagnum</taxon>
    </lineage>
</organism>
<accession>A0ACB8HM45</accession>
<name>A0ACB8HM45_9BRYO</name>
<evidence type="ECO:0000313" key="2">
    <source>
        <dbReference type="Proteomes" id="UP000828922"/>
    </source>
</evidence>
<protein>
    <submittedName>
        <fullName evidence="1">Uncharacterized protein</fullName>
    </submittedName>
</protein>
<dbReference type="Proteomes" id="UP000828922">
    <property type="component" value="Linkage Group LG07"/>
</dbReference>
<gene>
    <name evidence="1" type="ORF">CY35_07G052100</name>
</gene>